<dbReference type="InterPro" id="IPR035986">
    <property type="entry name" value="PKD_dom_sf"/>
</dbReference>
<accession>E1RD88</accession>
<dbReference type="STRING" id="679926.Mpet_2324"/>
<protein>
    <submittedName>
        <fullName evidence="1">Uncharacterized protein</fullName>
    </submittedName>
</protein>
<organism evidence="1 2">
    <name type="scientific">Methanolacinia petrolearia (strain DSM 11571 / OCM 486 / SEBR 4847)</name>
    <name type="common">Methanoplanus petrolearius</name>
    <dbReference type="NCBI Taxonomy" id="679926"/>
    <lineage>
        <taxon>Archaea</taxon>
        <taxon>Methanobacteriati</taxon>
        <taxon>Methanobacteriota</taxon>
        <taxon>Stenosarchaea group</taxon>
        <taxon>Methanomicrobia</taxon>
        <taxon>Methanomicrobiales</taxon>
        <taxon>Methanomicrobiaceae</taxon>
        <taxon>Methanolacinia</taxon>
    </lineage>
</organism>
<dbReference type="Proteomes" id="UP000006565">
    <property type="component" value="Chromosome"/>
</dbReference>
<dbReference type="SUPFAM" id="SSF49299">
    <property type="entry name" value="PKD domain"/>
    <property type="match status" value="1"/>
</dbReference>
<keyword evidence="2" id="KW-1185">Reference proteome</keyword>
<evidence type="ECO:0000313" key="1">
    <source>
        <dbReference type="EMBL" id="ADN37071.1"/>
    </source>
</evidence>
<dbReference type="RefSeq" id="WP_013330248.1">
    <property type="nucleotide sequence ID" value="NC_014507.1"/>
</dbReference>
<name>E1RD88_METP4</name>
<evidence type="ECO:0000313" key="2">
    <source>
        <dbReference type="Proteomes" id="UP000006565"/>
    </source>
</evidence>
<dbReference type="GeneID" id="41351147"/>
<proteinExistence type="predicted"/>
<dbReference type="EMBL" id="CP002117">
    <property type="protein sequence ID" value="ADN37071.1"/>
    <property type="molecule type" value="Genomic_DNA"/>
</dbReference>
<reference evidence="1 2" key="1">
    <citation type="journal article" date="2010" name="Stand. Genomic Sci.">
        <title>Complete genome sequence of Methanoplanus petrolearius type strain (SEBR 4847).</title>
        <authorList>
            <person name="Brambilla E."/>
            <person name="Djao O.D."/>
            <person name="Daligault H."/>
            <person name="Lapidus A."/>
            <person name="Lucas S."/>
            <person name="Hammon N."/>
            <person name="Nolan M."/>
            <person name="Tice H."/>
            <person name="Cheng J.F."/>
            <person name="Han C."/>
            <person name="Tapia R."/>
            <person name="Goodwin L."/>
            <person name="Pitluck S."/>
            <person name="Liolios K."/>
            <person name="Ivanova N."/>
            <person name="Mavromatis K."/>
            <person name="Mikhailova N."/>
            <person name="Pati A."/>
            <person name="Chen A."/>
            <person name="Palaniappan K."/>
            <person name="Land M."/>
            <person name="Hauser L."/>
            <person name="Chang Y.J."/>
            <person name="Jeffries C.D."/>
            <person name="Rohde M."/>
            <person name="Spring S."/>
            <person name="Sikorski J."/>
            <person name="Goker M."/>
            <person name="Woyke T."/>
            <person name="Bristow J."/>
            <person name="Eisen J.A."/>
            <person name="Markowitz V."/>
            <person name="Hugenholtz P."/>
            <person name="Kyrpides N.C."/>
            <person name="Klenk H.P."/>
        </authorList>
    </citation>
    <scope>NUCLEOTIDE SEQUENCE [LARGE SCALE GENOMIC DNA]</scope>
    <source>
        <strain evidence="2">DSM 11571 / OCM 486 / SEBR 4847</strain>
    </source>
</reference>
<sequence length="201" mass="20877">MGTITATLNPMLLGETTQLTFNHDSLPDPQYTWNVRKDGVPVSGLSSSGNTASFTPSEMGTYVISVVAQGHVNNTPVGSDSGSITIELVYGSRVAVGTVTVNHSLTATATNAAGFQWQESPDGNTWTDISGATAATVIIKSWTGAEGEIANGDAYTNAYAAITAYDHYYRCIATNGSKTTISNILHVVHSGGNGSPTVTSL</sequence>
<dbReference type="AlphaFoldDB" id="E1RD88"/>
<gene>
    <name evidence="1" type="ordered locus">Mpet_2324</name>
</gene>
<dbReference type="HOGENOM" id="CLU_1357927_0_0_2"/>
<dbReference type="KEGG" id="mpi:Mpet_2324"/>